<dbReference type="InterPro" id="IPR010288">
    <property type="entry name" value="EcsB_ABC"/>
</dbReference>
<feature type="transmembrane region" description="Helical" evidence="1">
    <location>
        <begin position="135"/>
        <end position="156"/>
    </location>
</feature>
<organism evidence="2 3">
    <name type="scientific">Metabacillus endolithicus</name>
    <dbReference type="NCBI Taxonomy" id="1535204"/>
    <lineage>
        <taxon>Bacteria</taxon>
        <taxon>Bacillati</taxon>
        <taxon>Bacillota</taxon>
        <taxon>Bacilli</taxon>
        <taxon>Bacillales</taxon>
        <taxon>Bacillaceae</taxon>
        <taxon>Metabacillus</taxon>
    </lineage>
</organism>
<comment type="caution">
    <text evidence="2">The sequence shown here is derived from an EMBL/GenBank/DDBJ whole genome shotgun (WGS) entry which is preliminary data.</text>
</comment>
<name>A0ABW5BUX2_9BACI</name>
<evidence type="ECO:0000256" key="1">
    <source>
        <dbReference type="SAM" id="Phobius"/>
    </source>
</evidence>
<dbReference type="Proteomes" id="UP001597318">
    <property type="component" value="Unassembled WGS sequence"/>
</dbReference>
<gene>
    <name evidence="2" type="ORF">ACFSKK_07910</name>
</gene>
<dbReference type="RefSeq" id="WP_379051024.1">
    <property type="nucleotide sequence ID" value="NZ_JBHUIK010000002.1"/>
</dbReference>
<evidence type="ECO:0000313" key="3">
    <source>
        <dbReference type="Proteomes" id="UP001597318"/>
    </source>
</evidence>
<proteinExistence type="predicted"/>
<keyword evidence="1" id="KW-1133">Transmembrane helix</keyword>
<evidence type="ECO:0000313" key="2">
    <source>
        <dbReference type="EMBL" id="MFD2213597.1"/>
    </source>
</evidence>
<feature type="transmembrane region" description="Helical" evidence="1">
    <location>
        <begin position="168"/>
        <end position="187"/>
    </location>
</feature>
<keyword evidence="3" id="KW-1185">Reference proteome</keyword>
<feature type="transmembrane region" description="Helical" evidence="1">
    <location>
        <begin position="21"/>
        <end position="44"/>
    </location>
</feature>
<feature type="transmembrane region" description="Helical" evidence="1">
    <location>
        <begin position="64"/>
        <end position="82"/>
    </location>
</feature>
<feature type="transmembrane region" description="Helical" evidence="1">
    <location>
        <begin position="102"/>
        <end position="123"/>
    </location>
</feature>
<reference evidence="3" key="1">
    <citation type="journal article" date="2019" name="Int. J. Syst. Evol. Microbiol.">
        <title>The Global Catalogue of Microorganisms (GCM) 10K type strain sequencing project: providing services to taxonomists for standard genome sequencing and annotation.</title>
        <authorList>
            <consortium name="The Broad Institute Genomics Platform"/>
            <consortium name="The Broad Institute Genome Sequencing Center for Infectious Disease"/>
            <person name="Wu L."/>
            <person name="Ma J."/>
        </authorList>
    </citation>
    <scope>NUCLEOTIDE SEQUENCE [LARGE SCALE GENOMIC DNA]</scope>
    <source>
        <strain evidence="3">CGMCC 1.15474</strain>
    </source>
</reference>
<dbReference type="Pfam" id="PF05975">
    <property type="entry name" value="EcsB"/>
    <property type="match status" value="1"/>
</dbReference>
<accession>A0ABW5BUX2</accession>
<keyword evidence="1" id="KW-0472">Membrane</keyword>
<sequence>MRGSTIWWRRLKQDWLYQFNIIRTVFDWTIIVYLLIPFLAFLGITYYSWWNSLPDWLEGVPYEVLFLFCFLLCWQGTIRTFMEEADQLTLLQFSEIMTEIRYIGVIYSWILLLLKWLLLFVWLYPLLNHYDNLTFYQLLVTSVFFLSLNLFLTTYKQAVYKFGFWKKLIIDLVVTFFILILCFAIIFKPINPLIIGIALIFFCLSLWQVKEYQSQIKTFYDDVEKEQKNKVKYIKFMFTVNPEVTMPHVKKQKKRSWILWRKSARIFQKRSPENGVTELFMKSFLRDIGNLLQYFQVISVTSFIIFTTPIWIKWLVTIVFYFFFREWIVLMFKEIVKQNPYLSVDYGEKDYMFIAQKKCENRFVYPGVCIVILVASLSTVFTILL</sequence>
<feature type="transmembrane region" description="Helical" evidence="1">
    <location>
        <begin position="363"/>
        <end position="384"/>
    </location>
</feature>
<keyword evidence="1" id="KW-0812">Transmembrane</keyword>
<protein>
    <submittedName>
        <fullName evidence="2">ABC transporter permease</fullName>
    </submittedName>
</protein>
<feature type="transmembrane region" description="Helical" evidence="1">
    <location>
        <begin position="193"/>
        <end position="209"/>
    </location>
</feature>
<dbReference type="EMBL" id="JBHUIK010000002">
    <property type="protein sequence ID" value="MFD2213597.1"/>
    <property type="molecule type" value="Genomic_DNA"/>
</dbReference>